<name>A0AAW4PQ39_9EURY</name>
<reference evidence="7 8" key="1">
    <citation type="submission" date="2021-06" db="EMBL/GenBank/DDBJ databases">
        <title>Halomicroarcula sp. a new haloarchaeum isolated from saline soil.</title>
        <authorList>
            <person name="Duran-Viseras A."/>
            <person name="Sanchez-Porro C."/>
            <person name="Ventosa A."/>
        </authorList>
    </citation>
    <scope>NUCLEOTIDE SEQUENCE [LARGE SCALE GENOMIC DNA]</scope>
    <source>
        <strain evidence="7 8">F13</strain>
    </source>
</reference>
<dbReference type="InterPro" id="IPR043428">
    <property type="entry name" value="LivM-like"/>
</dbReference>
<keyword evidence="2" id="KW-1003">Cell membrane</keyword>
<feature type="transmembrane region" description="Helical" evidence="6">
    <location>
        <begin position="320"/>
        <end position="336"/>
    </location>
</feature>
<dbReference type="EMBL" id="RKLR01000003">
    <property type="protein sequence ID" value="MBX0323239.1"/>
    <property type="molecule type" value="Genomic_DNA"/>
</dbReference>
<dbReference type="Pfam" id="PF02653">
    <property type="entry name" value="BPD_transp_2"/>
    <property type="match status" value="1"/>
</dbReference>
<evidence type="ECO:0000256" key="6">
    <source>
        <dbReference type="SAM" id="Phobius"/>
    </source>
</evidence>
<comment type="caution">
    <text evidence="7">The sequence shown here is derived from an EMBL/GenBank/DDBJ whole genome shotgun (WGS) entry which is preliminary data.</text>
</comment>
<dbReference type="GO" id="GO:0005886">
    <property type="term" value="C:plasma membrane"/>
    <property type="evidence" value="ECO:0007669"/>
    <property type="project" value="UniProtKB-SubCell"/>
</dbReference>
<dbReference type="RefSeq" id="WP_220618646.1">
    <property type="nucleotide sequence ID" value="NZ_RKLR01000003.1"/>
</dbReference>
<gene>
    <name evidence="7" type="ORF">EGH21_09375</name>
</gene>
<evidence type="ECO:0000256" key="4">
    <source>
        <dbReference type="ARBA" id="ARBA00022989"/>
    </source>
</evidence>
<dbReference type="AlphaFoldDB" id="A0AAW4PQ39"/>
<evidence type="ECO:0000256" key="1">
    <source>
        <dbReference type="ARBA" id="ARBA00004651"/>
    </source>
</evidence>
<feature type="transmembrane region" description="Helical" evidence="6">
    <location>
        <begin position="239"/>
        <end position="264"/>
    </location>
</feature>
<protein>
    <submittedName>
        <fullName evidence="7">Branched-chain amino acid ABC transporter permease</fullName>
    </submittedName>
</protein>
<keyword evidence="8" id="KW-1185">Reference proteome</keyword>
<dbReference type="CDD" id="cd06581">
    <property type="entry name" value="TM_PBP1_LivM_like"/>
    <property type="match status" value="1"/>
</dbReference>
<organism evidence="7 8">
    <name type="scientific">Haloarcula rubra</name>
    <dbReference type="NCBI Taxonomy" id="2487747"/>
    <lineage>
        <taxon>Archaea</taxon>
        <taxon>Methanobacteriati</taxon>
        <taxon>Methanobacteriota</taxon>
        <taxon>Stenosarchaea group</taxon>
        <taxon>Halobacteria</taxon>
        <taxon>Halobacteriales</taxon>
        <taxon>Haloarculaceae</taxon>
        <taxon>Haloarcula</taxon>
    </lineage>
</organism>
<dbReference type="Proteomes" id="UP001430377">
    <property type="component" value="Unassembled WGS sequence"/>
</dbReference>
<feature type="transmembrane region" description="Helical" evidence="6">
    <location>
        <begin position="159"/>
        <end position="179"/>
    </location>
</feature>
<dbReference type="PANTHER" id="PTHR30482:SF17">
    <property type="entry name" value="ABC TRANSPORTER ATP-BINDING PROTEIN"/>
    <property type="match status" value="1"/>
</dbReference>
<evidence type="ECO:0000313" key="8">
    <source>
        <dbReference type="Proteomes" id="UP001430377"/>
    </source>
</evidence>
<dbReference type="PANTHER" id="PTHR30482">
    <property type="entry name" value="HIGH-AFFINITY BRANCHED-CHAIN AMINO ACID TRANSPORT SYSTEM PERMEASE"/>
    <property type="match status" value="1"/>
</dbReference>
<comment type="subcellular location">
    <subcellularLocation>
        <location evidence="1">Cell membrane</location>
        <topology evidence="1">Multi-pass membrane protein</topology>
    </subcellularLocation>
</comment>
<feature type="transmembrane region" description="Helical" evidence="6">
    <location>
        <begin position="29"/>
        <end position="50"/>
    </location>
</feature>
<keyword evidence="3 6" id="KW-0812">Transmembrane</keyword>
<proteinExistence type="predicted"/>
<evidence type="ECO:0000256" key="5">
    <source>
        <dbReference type="ARBA" id="ARBA00023136"/>
    </source>
</evidence>
<feature type="transmembrane region" description="Helical" evidence="6">
    <location>
        <begin position="83"/>
        <end position="101"/>
    </location>
</feature>
<evidence type="ECO:0000256" key="3">
    <source>
        <dbReference type="ARBA" id="ARBA00022692"/>
    </source>
</evidence>
<evidence type="ECO:0000256" key="2">
    <source>
        <dbReference type="ARBA" id="ARBA00022475"/>
    </source>
</evidence>
<dbReference type="GO" id="GO:0015658">
    <property type="term" value="F:branched-chain amino acid transmembrane transporter activity"/>
    <property type="evidence" value="ECO:0007669"/>
    <property type="project" value="InterPro"/>
</dbReference>
<accession>A0AAW4PQ39</accession>
<dbReference type="InterPro" id="IPR001851">
    <property type="entry name" value="ABC_transp_permease"/>
</dbReference>
<evidence type="ECO:0000313" key="7">
    <source>
        <dbReference type="EMBL" id="MBX0323239.1"/>
    </source>
</evidence>
<keyword evidence="5 6" id="KW-0472">Membrane</keyword>
<keyword evidence="4 6" id="KW-1133">Transmembrane helix</keyword>
<sequence length="378" mass="39641">MTAVLYFGLFAMSFDFVSGYTGYLSFGHAAFYGTGAYTVILVANGAVPLLGPGTPFVVSLLVAGVLAVLLALVVGLVSFRLSGVYFAMITLGFAQVLYVFIRGWDYVASNPRDGPSVGPTHPEGFQIGVPGVDQLNVAIGVLAGEEVTVLGHTLSGTAVSYYAIGAVVLLCYFAMQRIIHSPFGRVMVAIRENEERAVAIGYDTYRYKLAAFAVSGFFAAIAGGLFAGFRRSASPENSFYFLTTGDALLASIIGGFGTLAGPLFGRLFDETVREFLSKSGQGGGLLPYLRAGLGEETLATPVVGDTSLGVLIDTLLNGHASLYVGIVFVLFVLYVPDGLLGTVRQRVGGTLAEVSAARFRDAASESETSDDATGGDEQ</sequence>
<feature type="transmembrane region" description="Helical" evidence="6">
    <location>
        <begin position="57"/>
        <end position="77"/>
    </location>
</feature>
<feature type="transmembrane region" description="Helical" evidence="6">
    <location>
        <begin position="209"/>
        <end position="227"/>
    </location>
</feature>